<evidence type="ECO:0000259" key="4">
    <source>
        <dbReference type="Pfam" id="PF00456"/>
    </source>
</evidence>
<dbReference type="EMBL" id="JAGGLM010000027">
    <property type="protein sequence ID" value="MBP2033976.1"/>
    <property type="molecule type" value="Genomic_DNA"/>
</dbReference>
<dbReference type="EC" id="2.2.1.1" evidence="5"/>
<evidence type="ECO:0000256" key="1">
    <source>
        <dbReference type="ARBA" id="ARBA00001964"/>
    </source>
</evidence>
<feature type="domain" description="Transketolase N-terminal" evidence="4">
    <location>
        <begin position="16"/>
        <end position="257"/>
    </location>
</feature>
<keyword evidence="3" id="KW-0786">Thiamine pyrophosphate</keyword>
<dbReference type="PANTHER" id="PTHR47514:SF1">
    <property type="entry name" value="TRANSKETOLASE N-TERMINAL SECTION-RELATED"/>
    <property type="match status" value="1"/>
</dbReference>
<keyword evidence="6" id="KW-1185">Reference proteome</keyword>
<gene>
    <name evidence="5" type="ORF">J2Z42_002693</name>
</gene>
<comment type="caution">
    <text evidence="5">The sequence shown here is derived from an EMBL/GenBank/DDBJ whole genome shotgun (WGS) entry which is preliminary data.</text>
</comment>
<dbReference type="InterPro" id="IPR029061">
    <property type="entry name" value="THDP-binding"/>
</dbReference>
<sequence>MLDKNKVKELNIFAIKIRIETIRQIATRGFGHIGGAMSICDVLAVLYGDVMKIDPKNPKLEDRDWFVCSKGHAGPAVYSALALSGFFKVEELKTLNQHGTNLPSHCDRTKTPGIDVTTGSLGQGLSVATGVSLGHKLDKKNSYTYVILGDGECNEGQVWEAALYIAQKKLSNLIAFVDYNKQQIDGYTKDINDLGDMRQKFEDFGWYALSIDGSRVEEIEKAIEKSKAQNEKPSMIILNTRKGAGCSFAENILNNHHINISMEQGNEAIEILENKLKTLMSN</sequence>
<evidence type="ECO:0000313" key="6">
    <source>
        <dbReference type="Proteomes" id="UP001519307"/>
    </source>
</evidence>
<comment type="similarity">
    <text evidence="2">Belongs to the transketolase family.</text>
</comment>
<dbReference type="RefSeq" id="WP_209703214.1">
    <property type="nucleotide sequence ID" value="NZ_JAGGLM010000027.1"/>
</dbReference>
<name>A0ABS4KVB2_9CLOT</name>
<keyword evidence="5" id="KW-0808">Transferase</keyword>
<organism evidence="5 6">
    <name type="scientific">Clostridium algifaecis</name>
    <dbReference type="NCBI Taxonomy" id="1472040"/>
    <lineage>
        <taxon>Bacteria</taxon>
        <taxon>Bacillati</taxon>
        <taxon>Bacillota</taxon>
        <taxon>Clostridia</taxon>
        <taxon>Eubacteriales</taxon>
        <taxon>Clostridiaceae</taxon>
        <taxon>Clostridium</taxon>
    </lineage>
</organism>
<proteinExistence type="inferred from homology"/>
<evidence type="ECO:0000256" key="3">
    <source>
        <dbReference type="ARBA" id="ARBA00023052"/>
    </source>
</evidence>
<evidence type="ECO:0000256" key="2">
    <source>
        <dbReference type="ARBA" id="ARBA00007131"/>
    </source>
</evidence>
<comment type="cofactor">
    <cofactor evidence="1">
        <name>thiamine diphosphate</name>
        <dbReference type="ChEBI" id="CHEBI:58937"/>
    </cofactor>
</comment>
<dbReference type="Pfam" id="PF00456">
    <property type="entry name" value="Transketolase_N"/>
    <property type="match status" value="1"/>
</dbReference>
<accession>A0ABS4KVB2</accession>
<dbReference type="CDD" id="cd02012">
    <property type="entry name" value="TPP_TK"/>
    <property type="match status" value="1"/>
</dbReference>
<dbReference type="GO" id="GO:0004802">
    <property type="term" value="F:transketolase activity"/>
    <property type="evidence" value="ECO:0007669"/>
    <property type="project" value="UniProtKB-EC"/>
</dbReference>
<dbReference type="PANTHER" id="PTHR47514">
    <property type="entry name" value="TRANSKETOLASE N-TERMINAL SECTION-RELATED"/>
    <property type="match status" value="1"/>
</dbReference>
<dbReference type="Proteomes" id="UP001519307">
    <property type="component" value="Unassembled WGS sequence"/>
</dbReference>
<dbReference type="SUPFAM" id="SSF52518">
    <property type="entry name" value="Thiamin diphosphate-binding fold (THDP-binding)"/>
    <property type="match status" value="1"/>
</dbReference>
<reference evidence="5 6" key="1">
    <citation type="submission" date="2021-03" db="EMBL/GenBank/DDBJ databases">
        <title>Genomic Encyclopedia of Type Strains, Phase IV (KMG-IV): sequencing the most valuable type-strain genomes for metagenomic binning, comparative biology and taxonomic classification.</title>
        <authorList>
            <person name="Goeker M."/>
        </authorList>
    </citation>
    <scope>NUCLEOTIDE SEQUENCE [LARGE SCALE GENOMIC DNA]</scope>
    <source>
        <strain evidence="5 6">DSM 28783</strain>
    </source>
</reference>
<protein>
    <submittedName>
        <fullName evidence="5">Transketolase</fullName>
        <ecNumber evidence="5">2.2.1.1</ecNumber>
    </submittedName>
</protein>
<dbReference type="Gene3D" id="3.40.50.970">
    <property type="match status" value="1"/>
</dbReference>
<dbReference type="InterPro" id="IPR005474">
    <property type="entry name" value="Transketolase_N"/>
</dbReference>
<evidence type="ECO:0000313" key="5">
    <source>
        <dbReference type="EMBL" id="MBP2033976.1"/>
    </source>
</evidence>